<dbReference type="AlphaFoldDB" id="A0A840IB04"/>
<dbReference type="RefSeq" id="WP_183340816.1">
    <property type="nucleotide sequence ID" value="NZ_JACHNU010000001.1"/>
</dbReference>
<dbReference type="Pfam" id="PF05378">
    <property type="entry name" value="Hydant_A_N"/>
    <property type="match status" value="1"/>
</dbReference>
<feature type="domain" description="Hydantoinase A/oxoprolinase" evidence="1">
    <location>
        <begin position="206"/>
        <end position="497"/>
    </location>
</feature>
<accession>A0A840IB04</accession>
<comment type="caution">
    <text evidence="4">The sequence shown here is derived from an EMBL/GenBank/DDBJ whole genome shotgun (WGS) entry which is preliminary data.</text>
</comment>
<keyword evidence="5" id="KW-1185">Reference proteome</keyword>
<dbReference type="Pfam" id="PF19278">
    <property type="entry name" value="Hydant_A_C"/>
    <property type="match status" value="1"/>
</dbReference>
<name>A0A840IB04_9ACTN</name>
<dbReference type="EMBL" id="JACHNU010000001">
    <property type="protein sequence ID" value="MBB4662097.1"/>
    <property type="molecule type" value="Genomic_DNA"/>
</dbReference>
<dbReference type="InterPro" id="IPR008040">
    <property type="entry name" value="Hydant_A_N"/>
</dbReference>
<dbReference type="InterPro" id="IPR045079">
    <property type="entry name" value="Oxoprolinase-like"/>
</dbReference>
<dbReference type="InterPro" id="IPR043129">
    <property type="entry name" value="ATPase_NBD"/>
</dbReference>
<feature type="domain" description="Hydantoinase/oxoprolinase N-terminal" evidence="2">
    <location>
        <begin position="6"/>
        <end position="184"/>
    </location>
</feature>
<dbReference type="EC" id="3.5.2.14" evidence="4"/>
<proteinExistence type="predicted"/>
<dbReference type="GO" id="GO:0047423">
    <property type="term" value="F:N-methylhydantoinase (ATP-hydrolyzing) activity"/>
    <property type="evidence" value="ECO:0007669"/>
    <property type="project" value="UniProtKB-EC"/>
</dbReference>
<sequence>MRYTLAADTGGTFTDVALSVDRADPVIGKSLTTHGRVFGGIEGAIANAAEAVGATSRDVLAGAEIFVYGTTHATNAIVTGRTARTALLCTEGFADVLVLREGGKRSPFDFATDYPDPYVPRSLTYEIAERTTSTGEVRTPLDDDQVRAVLEQAGRDGVEAIAVCLLWSIAQPEHELRIGALIEECLPGVPYTLSHALNPILREYRRTSSAVIDASLKPLMQRHFGQLQRDLADAGFDGALLAVTSMGGAMHVEDLIEQPIYTVRSGPAMAPVGALAYAGAERPGRDLIVCDTGGTTFDVSLTRDGRIKETRETWLGGRFVGHITGMSSVDVESIGSGGGSIAWVDPGGLLRVGPQSAGSEPGPACYGRGGTEATVTDAALVLGLLDPDHFLGGRMRLDLAAAEAAVDRIAERLEIGREQAAHGIYVIASDHMVQAIGELTVQEGVDPRDSLIVAGGGAAGMNIALIATELGVDELLVPRTAGALSACGGLFSDLVEEASATQYATTRDFPFDVVNGALDRLDASLEEAAERLRARGVRETRVEYGTEARYPSQTWELEVPLPTSRFQSPDDVAALADAFHDVHERVFAVKEPGQSIECLYWRARLTAKLDGPTVERREDPPAPAPAPRLVKQAWFGDRGWETPRYHGAELSAGVSLEGPLIVDEATTTVVVPPGCRLQTTHYGYIVSIGETSAASRPEADR</sequence>
<organism evidence="4 5">
    <name type="scientific">Conexibacter arvalis</name>
    <dbReference type="NCBI Taxonomy" id="912552"/>
    <lineage>
        <taxon>Bacteria</taxon>
        <taxon>Bacillati</taxon>
        <taxon>Actinomycetota</taxon>
        <taxon>Thermoleophilia</taxon>
        <taxon>Solirubrobacterales</taxon>
        <taxon>Conexibacteraceae</taxon>
        <taxon>Conexibacter</taxon>
    </lineage>
</organism>
<dbReference type="Proteomes" id="UP000585272">
    <property type="component" value="Unassembled WGS sequence"/>
</dbReference>
<reference evidence="4 5" key="1">
    <citation type="submission" date="2020-08" db="EMBL/GenBank/DDBJ databases">
        <title>Genomic Encyclopedia of Archaeal and Bacterial Type Strains, Phase II (KMG-II): from individual species to whole genera.</title>
        <authorList>
            <person name="Goeker M."/>
        </authorList>
    </citation>
    <scope>NUCLEOTIDE SEQUENCE [LARGE SCALE GENOMIC DNA]</scope>
    <source>
        <strain evidence="4 5">DSM 23288</strain>
    </source>
</reference>
<gene>
    <name evidence="4" type="ORF">BDZ31_001670</name>
</gene>
<evidence type="ECO:0000259" key="1">
    <source>
        <dbReference type="Pfam" id="PF01968"/>
    </source>
</evidence>
<dbReference type="InterPro" id="IPR049517">
    <property type="entry name" value="ACX-like_C"/>
</dbReference>
<dbReference type="GO" id="GO:0017168">
    <property type="term" value="F:5-oxoprolinase (ATP-hydrolyzing) activity"/>
    <property type="evidence" value="ECO:0007669"/>
    <property type="project" value="TreeGrafter"/>
</dbReference>
<dbReference type="PANTHER" id="PTHR11365">
    <property type="entry name" value="5-OXOPROLINASE RELATED"/>
    <property type="match status" value="1"/>
</dbReference>
<evidence type="ECO:0000259" key="2">
    <source>
        <dbReference type="Pfam" id="PF05378"/>
    </source>
</evidence>
<dbReference type="SUPFAM" id="SSF53067">
    <property type="entry name" value="Actin-like ATPase domain"/>
    <property type="match status" value="1"/>
</dbReference>
<protein>
    <submittedName>
        <fullName evidence="4">N-methylhydantoinase A</fullName>
        <ecNumber evidence="4">3.5.2.14</ecNumber>
    </submittedName>
</protein>
<dbReference type="InterPro" id="IPR002821">
    <property type="entry name" value="Hydantoinase_A"/>
</dbReference>
<evidence type="ECO:0000313" key="4">
    <source>
        <dbReference type="EMBL" id="MBB4662097.1"/>
    </source>
</evidence>
<dbReference type="GO" id="GO:0006749">
    <property type="term" value="P:glutathione metabolic process"/>
    <property type="evidence" value="ECO:0007669"/>
    <property type="project" value="TreeGrafter"/>
</dbReference>
<evidence type="ECO:0000259" key="3">
    <source>
        <dbReference type="Pfam" id="PF19278"/>
    </source>
</evidence>
<dbReference type="GO" id="GO:0005829">
    <property type="term" value="C:cytosol"/>
    <property type="evidence" value="ECO:0007669"/>
    <property type="project" value="TreeGrafter"/>
</dbReference>
<keyword evidence="4" id="KW-0378">Hydrolase</keyword>
<feature type="domain" description="Acetophenone carboxylase-like C-terminal" evidence="3">
    <location>
        <begin position="527"/>
        <end position="676"/>
    </location>
</feature>
<evidence type="ECO:0000313" key="5">
    <source>
        <dbReference type="Proteomes" id="UP000585272"/>
    </source>
</evidence>
<dbReference type="Pfam" id="PF01968">
    <property type="entry name" value="Hydantoinase_A"/>
    <property type="match status" value="1"/>
</dbReference>
<dbReference type="PANTHER" id="PTHR11365:SF23">
    <property type="entry name" value="HYPOTHETICAL 5-OXOPROLINASE (EUROFUNG)-RELATED"/>
    <property type="match status" value="1"/>
</dbReference>